<gene>
    <name evidence="1" type="ORF">Q5P01_000836</name>
</gene>
<dbReference type="AlphaFoldDB" id="A0AA88IH36"/>
<sequence>MFMSPEVPAHRYVLRTVHAEATAREARILSWYLHLKLCDTTWQHGQQHFGVHEAHFVYQDEVRALSSAGLRGSQGKESGRD</sequence>
<dbReference type="Proteomes" id="UP001187415">
    <property type="component" value="Unassembled WGS sequence"/>
</dbReference>
<comment type="caution">
    <text evidence="1">The sequence shown here is derived from an EMBL/GenBank/DDBJ whole genome shotgun (WGS) entry which is preliminary data.</text>
</comment>
<evidence type="ECO:0000313" key="1">
    <source>
        <dbReference type="EMBL" id="KAK2813467.1"/>
    </source>
</evidence>
<protein>
    <submittedName>
        <fullName evidence="1">Uncharacterized protein</fullName>
    </submittedName>
</protein>
<reference evidence="1" key="1">
    <citation type="submission" date="2023-07" db="EMBL/GenBank/DDBJ databases">
        <title>Chromosome-level Genome Assembly of Striped Snakehead (Channa striata).</title>
        <authorList>
            <person name="Liu H."/>
        </authorList>
    </citation>
    <scope>NUCLEOTIDE SEQUENCE</scope>
    <source>
        <strain evidence="1">Gz</strain>
        <tissue evidence="1">Muscle</tissue>
    </source>
</reference>
<evidence type="ECO:0000313" key="2">
    <source>
        <dbReference type="Proteomes" id="UP001187415"/>
    </source>
</evidence>
<dbReference type="EMBL" id="JAUPFM010000093">
    <property type="protein sequence ID" value="KAK2813467.1"/>
    <property type="molecule type" value="Genomic_DNA"/>
</dbReference>
<proteinExistence type="predicted"/>
<organism evidence="1 2">
    <name type="scientific">Channa striata</name>
    <name type="common">Snakehead murrel</name>
    <name type="synonym">Ophicephalus striatus</name>
    <dbReference type="NCBI Taxonomy" id="64152"/>
    <lineage>
        <taxon>Eukaryota</taxon>
        <taxon>Metazoa</taxon>
        <taxon>Chordata</taxon>
        <taxon>Craniata</taxon>
        <taxon>Vertebrata</taxon>
        <taxon>Euteleostomi</taxon>
        <taxon>Actinopterygii</taxon>
        <taxon>Neopterygii</taxon>
        <taxon>Teleostei</taxon>
        <taxon>Neoteleostei</taxon>
        <taxon>Acanthomorphata</taxon>
        <taxon>Anabantaria</taxon>
        <taxon>Anabantiformes</taxon>
        <taxon>Channoidei</taxon>
        <taxon>Channidae</taxon>
        <taxon>Channa</taxon>
    </lineage>
</organism>
<name>A0AA88IH36_CHASR</name>
<keyword evidence="2" id="KW-1185">Reference proteome</keyword>
<accession>A0AA88IH36</accession>